<accession>A0A2M4D2H1</accession>
<protein>
    <submittedName>
        <fullName evidence="2">Putative secreted protein</fullName>
    </submittedName>
</protein>
<reference evidence="2" key="1">
    <citation type="submission" date="2018-01" db="EMBL/GenBank/DDBJ databases">
        <title>An insight into the sialome of Amazonian anophelines.</title>
        <authorList>
            <person name="Ribeiro J.M."/>
            <person name="Scarpassa V."/>
            <person name="Calvo E."/>
        </authorList>
    </citation>
    <scope>NUCLEOTIDE SEQUENCE</scope>
</reference>
<dbReference type="AlphaFoldDB" id="A0A2M4D2H1"/>
<keyword evidence="1" id="KW-0732">Signal</keyword>
<proteinExistence type="predicted"/>
<feature type="signal peptide" evidence="1">
    <location>
        <begin position="1"/>
        <end position="23"/>
    </location>
</feature>
<feature type="chain" id="PRO_5014967061" evidence="1">
    <location>
        <begin position="24"/>
        <end position="77"/>
    </location>
</feature>
<evidence type="ECO:0000313" key="2">
    <source>
        <dbReference type="EMBL" id="MBW71288.1"/>
    </source>
</evidence>
<name>A0A2M4D2H1_ANODA</name>
<evidence type="ECO:0000256" key="1">
    <source>
        <dbReference type="SAM" id="SignalP"/>
    </source>
</evidence>
<dbReference type="EMBL" id="GGFL01007110">
    <property type="protein sequence ID" value="MBW71288.1"/>
    <property type="molecule type" value="Transcribed_RNA"/>
</dbReference>
<organism evidence="2">
    <name type="scientific">Anopheles darlingi</name>
    <name type="common">Mosquito</name>
    <dbReference type="NCBI Taxonomy" id="43151"/>
    <lineage>
        <taxon>Eukaryota</taxon>
        <taxon>Metazoa</taxon>
        <taxon>Ecdysozoa</taxon>
        <taxon>Arthropoda</taxon>
        <taxon>Hexapoda</taxon>
        <taxon>Insecta</taxon>
        <taxon>Pterygota</taxon>
        <taxon>Neoptera</taxon>
        <taxon>Endopterygota</taxon>
        <taxon>Diptera</taxon>
        <taxon>Nematocera</taxon>
        <taxon>Culicoidea</taxon>
        <taxon>Culicidae</taxon>
        <taxon>Anophelinae</taxon>
        <taxon>Anopheles</taxon>
    </lineage>
</organism>
<sequence length="77" mass="8589">MILNYLLAIIINAACTFPRNSYALHGPMFSTFPPGFPTNSTTKQTRNSGRTWALLGSTGFRGKYFNNQSFLPQRTIA</sequence>